<dbReference type="InterPro" id="IPR023011">
    <property type="entry name" value="ATP_synth_F0_asu_AS"/>
</dbReference>
<evidence type="ECO:0000256" key="11">
    <source>
        <dbReference type="HAMAP-Rule" id="MF_01393"/>
    </source>
</evidence>
<keyword evidence="3 11" id="KW-0813">Transport</keyword>
<accession>D1C3P5</accession>
<evidence type="ECO:0000256" key="4">
    <source>
        <dbReference type="ARBA" id="ARBA00022547"/>
    </source>
</evidence>
<keyword evidence="8 11" id="KW-0406">Ion transport</keyword>
<evidence type="ECO:0000313" key="14">
    <source>
        <dbReference type="Proteomes" id="UP000002027"/>
    </source>
</evidence>
<keyword evidence="11" id="KW-1003">Cell membrane</keyword>
<dbReference type="GO" id="GO:0046933">
    <property type="term" value="F:proton-transporting ATP synthase activity, rotational mechanism"/>
    <property type="evidence" value="ECO:0007669"/>
    <property type="project" value="UniProtKB-UniRule"/>
</dbReference>
<dbReference type="InterPro" id="IPR000568">
    <property type="entry name" value="ATP_synth_F0_asu"/>
</dbReference>
<dbReference type="SUPFAM" id="SSF81336">
    <property type="entry name" value="F1F0 ATP synthase subunit A"/>
    <property type="match status" value="1"/>
</dbReference>
<dbReference type="Proteomes" id="UP000002027">
    <property type="component" value="Chromosome 1"/>
</dbReference>
<feature type="transmembrane region" description="Helical" evidence="11">
    <location>
        <begin position="30"/>
        <end position="48"/>
    </location>
</feature>
<keyword evidence="10 11" id="KW-0066">ATP synthesis</keyword>
<keyword evidence="6 11" id="KW-0375">Hydrogen ion transport</keyword>
<reference evidence="13 14" key="2">
    <citation type="journal article" date="2010" name="Stand. Genomic Sci.">
        <title>Complete genome sequence of Desulfohalobium retbaense type strain (HR(100)).</title>
        <authorList>
            <person name="Spring S."/>
            <person name="Nolan M."/>
            <person name="Lapidus A."/>
            <person name="Glavina Del Rio T."/>
            <person name="Copeland A."/>
            <person name="Tice H."/>
            <person name="Cheng J.F."/>
            <person name="Lucas S."/>
            <person name="Land M."/>
            <person name="Chen F."/>
            <person name="Bruce D."/>
            <person name="Goodwin L."/>
            <person name="Pitluck S."/>
            <person name="Ivanova N."/>
            <person name="Mavromatis K."/>
            <person name="Mikhailova N."/>
            <person name="Pati A."/>
            <person name="Chen A."/>
            <person name="Palaniappan K."/>
            <person name="Hauser L."/>
            <person name="Chang Y.J."/>
            <person name="Jeffries C.D."/>
            <person name="Munk C."/>
            <person name="Kiss H."/>
            <person name="Chain P."/>
            <person name="Han C."/>
            <person name="Brettin T."/>
            <person name="Detter J.C."/>
            <person name="Schuler E."/>
            <person name="Goker M."/>
            <person name="Rohde M."/>
            <person name="Bristow J."/>
            <person name="Eisen J.A."/>
            <person name="Markowitz V."/>
            <person name="Hugenholtz P."/>
            <person name="Kyrpides N.C."/>
            <person name="Klenk H.P."/>
        </authorList>
    </citation>
    <scope>NUCLEOTIDE SEQUENCE [LARGE SCALE GENOMIC DNA]</scope>
    <source>
        <strain evidence="14">ATCC 49802 / DSM 20745 / S 6022</strain>
    </source>
</reference>
<evidence type="ECO:0000256" key="3">
    <source>
        <dbReference type="ARBA" id="ARBA00022448"/>
    </source>
</evidence>
<evidence type="ECO:0000256" key="6">
    <source>
        <dbReference type="ARBA" id="ARBA00022781"/>
    </source>
</evidence>
<evidence type="ECO:0000256" key="1">
    <source>
        <dbReference type="ARBA" id="ARBA00004141"/>
    </source>
</evidence>
<keyword evidence="9 11" id="KW-0472">Membrane</keyword>
<dbReference type="EMBL" id="CP001823">
    <property type="protein sequence ID" value="ACZ38862.1"/>
    <property type="molecule type" value="Genomic_DNA"/>
</dbReference>
<keyword evidence="14" id="KW-1185">Reference proteome</keyword>
<evidence type="ECO:0000256" key="12">
    <source>
        <dbReference type="RuleBase" id="RU000483"/>
    </source>
</evidence>
<reference evidence="14" key="1">
    <citation type="submission" date="2009-11" db="EMBL/GenBank/DDBJ databases">
        <title>The complete chromosome 1 of Sphaerobacter thermophilus DSM 20745.</title>
        <authorList>
            <person name="Lucas S."/>
            <person name="Copeland A."/>
            <person name="Lapidus A."/>
            <person name="Glavina del Rio T."/>
            <person name="Dalin E."/>
            <person name="Tice H."/>
            <person name="Bruce D."/>
            <person name="Goodwin L."/>
            <person name="Pitluck S."/>
            <person name="Kyrpides N."/>
            <person name="Mavromatis K."/>
            <person name="Ivanova N."/>
            <person name="Mikhailova N."/>
            <person name="LaButti K.M."/>
            <person name="Clum A."/>
            <person name="Sun H.I."/>
            <person name="Brettin T."/>
            <person name="Detter J.C."/>
            <person name="Han C."/>
            <person name="Larimer F."/>
            <person name="Land M."/>
            <person name="Hauser L."/>
            <person name="Markowitz V."/>
            <person name="Cheng J.F."/>
            <person name="Hugenholtz P."/>
            <person name="Woyke T."/>
            <person name="Wu D."/>
            <person name="Steenblock K."/>
            <person name="Schneider S."/>
            <person name="Pukall R."/>
            <person name="Goeker M."/>
            <person name="Klenk H.P."/>
            <person name="Eisen J.A."/>
        </authorList>
    </citation>
    <scope>NUCLEOTIDE SEQUENCE [LARGE SCALE GENOMIC DNA]</scope>
    <source>
        <strain evidence="14">ATCC 49802 / DSM 20745 / S 6022</strain>
    </source>
</reference>
<sequence length="279" mass="29590">MEVHVAVAAETLWSVPIPGTGLTLNITNSFLTMLIVMAALIIVGTVIARRATLVPGFAQSVFELATEFMLGMVEGAAGKRAGRTIFPLVGGLFIFIIVSNYSGLLPGIGTIGLVDDHGHLETPLFRPPSADLNMTLAMAVVTFLVVQVAGIRAHGVGGRIKHMANPPFLFPIEVIGEFSRIISLAFRLFGNIFAGEVLLTVMYAMANAIKITVVGLLVPVIFLYLEVLFGFIQALVFALLTLIYIVLATADGHDDHAEEAVHEAEGSQHAVTPATSGGD</sequence>
<dbReference type="HAMAP" id="MF_01393">
    <property type="entry name" value="ATP_synth_a_bact"/>
    <property type="match status" value="1"/>
</dbReference>
<dbReference type="STRING" id="479434.Sthe_1427"/>
<dbReference type="GO" id="GO:0042777">
    <property type="term" value="P:proton motive force-driven plasma membrane ATP synthesis"/>
    <property type="evidence" value="ECO:0007669"/>
    <property type="project" value="TreeGrafter"/>
</dbReference>
<keyword evidence="5 11" id="KW-0812">Transmembrane</keyword>
<protein>
    <recommendedName>
        <fullName evidence="11 12">ATP synthase subunit a</fullName>
    </recommendedName>
    <alternativeName>
        <fullName evidence="11">ATP synthase F0 sector subunit a</fullName>
    </alternativeName>
    <alternativeName>
        <fullName evidence="11">F-ATPase subunit 6</fullName>
    </alternativeName>
</protein>
<name>D1C3P5_SPHTD</name>
<organism evidence="13 14">
    <name type="scientific">Sphaerobacter thermophilus (strain ATCC 49802 / DSM 20745 / KCCM 41009 / NCIMB 13125 / S 6022)</name>
    <dbReference type="NCBI Taxonomy" id="479434"/>
    <lineage>
        <taxon>Bacteria</taxon>
        <taxon>Pseudomonadati</taxon>
        <taxon>Thermomicrobiota</taxon>
        <taxon>Thermomicrobia</taxon>
        <taxon>Sphaerobacterales</taxon>
        <taxon>Sphaerobacterineae</taxon>
        <taxon>Sphaerobacteraceae</taxon>
        <taxon>Sphaerobacter</taxon>
    </lineage>
</organism>
<feature type="transmembrane region" description="Helical" evidence="11">
    <location>
        <begin position="221"/>
        <end position="247"/>
    </location>
</feature>
<evidence type="ECO:0000256" key="5">
    <source>
        <dbReference type="ARBA" id="ARBA00022692"/>
    </source>
</evidence>
<dbReference type="InterPro" id="IPR045082">
    <property type="entry name" value="ATP_syn_F0_a_bact/chloroplast"/>
</dbReference>
<comment type="subunit">
    <text evidence="11">F-type ATPases have 2 components, CF(1) - the catalytic core - and CF(0) - the membrane proton channel. CF(1) has five subunits: alpha(3), beta(3), gamma(1), delta(1), epsilon(1). CF(0) has three main subunits: a(1), b(2) and c(9-12). The alpha and beta chains form an alternating ring which encloses part of the gamma chain. CF(1) is attached to CF(0) by a central stalk formed by the gamma and epsilon chains, while a peripheral stalk is formed by the delta and b chains.</text>
</comment>
<dbReference type="GO" id="GO:0045259">
    <property type="term" value="C:proton-transporting ATP synthase complex"/>
    <property type="evidence" value="ECO:0007669"/>
    <property type="project" value="UniProtKB-KW"/>
</dbReference>
<dbReference type="AlphaFoldDB" id="D1C3P5"/>
<comment type="function">
    <text evidence="11 12">Key component of the proton channel; it plays a direct role in the translocation of protons across the membrane.</text>
</comment>
<dbReference type="FunCoup" id="D1C3P5">
    <property type="interactions" value="312"/>
</dbReference>
<dbReference type="OrthoDB" id="9789241at2"/>
<dbReference type="eggNOG" id="COG0356">
    <property type="taxonomic scope" value="Bacteria"/>
</dbReference>
<dbReference type="NCBIfam" id="TIGR01131">
    <property type="entry name" value="ATP_synt_6_or_A"/>
    <property type="match status" value="1"/>
</dbReference>
<dbReference type="InterPro" id="IPR035908">
    <property type="entry name" value="F0_ATP_A_sf"/>
</dbReference>
<evidence type="ECO:0000256" key="9">
    <source>
        <dbReference type="ARBA" id="ARBA00023136"/>
    </source>
</evidence>
<dbReference type="RefSeq" id="WP_012871909.1">
    <property type="nucleotide sequence ID" value="NC_013523.1"/>
</dbReference>
<dbReference type="GO" id="GO:0005886">
    <property type="term" value="C:plasma membrane"/>
    <property type="evidence" value="ECO:0007669"/>
    <property type="project" value="UniProtKB-SubCell"/>
</dbReference>
<feature type="transmembrane region" description="Helical" evidence="11">
    <location>
        <begin position="134"/>
        <end position="153"/>
    </location>
</feature>
<comment type="similarity">
    <text evidence="2 11 12">Belongs to the ATPase A chain family.</text>
</comment>
<evidence type="ECO:0000256" key="2">
    <source>
        <dbReference type="ARBA" id="ARBA00006810"/>
    </source>
</evidence>
<dbReference type="PRINTS" id="PR00123">
    <property type="entry name" value="ATPASEA"/>
</dbReference>
<dbReference type="KEGG" id="sti:Sthe_1427"/>
<dbReference type="PROSITE" id="PS00449">
    <property type="entry name" value="ATPASE_A"/>
    <property type="match status" value="1"/>
</dbReference>
<comment type="subcellular location">
    <subcellularLocation>
        <location evidence="11 12">Cell membrane</location>
        <topology evidence="11 12">Multi-pass membrane protein</topology>
    </subcellularLocation>
    <subcellularLocation>
        <location evidence="1">Membrane</location>
        <topology evidence="1">Multi-pass membrane protein</topology>
    </subcellularLocation>
</comment>
<dbReference type="CDD" id="cd00310">
    <property type="entry name" value="ATP-synt_Fo_a_6"/>
    <property type="match status" value="1"/>
</dbReference>
<keyword evidence="7 11" id="KW-1133">Transmembrane helix</keyword>
<dbReference type="Gene3D" id="1.20.120.220">
    <property type="entry name" value="ATP synthase, F0 complex, subunit A"/>
    <property type="match status" value="1"/>
</dbReference>
<dbReference type="InParanoid" id="D1C3P5"/>
<dbReference type="Pfam" id="PF00119">
    <property type="entry name" value="ATP-synt_A"/>
    <property type="match status" value="1"/>
</dbReference>
<evidence type="ECO:0000313" key="13">
    <source>
        <dbReference type="EMBL" id="ACZ38862.1"/>
    </source>
</evidence>
<evidence type="ECO:0000256" key="10">
    <source>
        <dbReference type="ARBA" id="ARBA00023310"/>
    </source>
</evidence>
<dbReference type="HOGENOM" id="CLU_041018_2_1_0"/>
<evidence type="ECO:0000256" key="7">
    <source>
        <dbReference type="ARBA" id="ARBA00022989"/>
    </source>
</evidence>
<feature type="transmembrane region" description="Helical" evidence="11">
    <location>
        <begin position="88"/>
        <end position="114"/>
    </location>
</feature>
<dbReference type="PANTHER" id="PTHR42823:SF3">
    <property type="entry name" value="ATP SYNTHASE SUBUNIT A, CHLOROPLASTIC"/>
    <property type="match status" value="1"/>
</dbReference>
<dbReference type="PANTHER" id="PTHR42823">
    <property type="entry name" value="ATP SYNTHASE SUBUNIT A, CHLOROPLASTIC"/>
    <property type="match status" value="1"/>
</dbReference>
<keyword evidence="4 11" id="KW-0138">CF(0)</keyword>
<proteinExistence type="inferred from homology"/>
<evidence type="ECO:0000256" key="8">
    <source>
        <dbReference type="ARBA" id="ARBA00023065"/>
    </source>
</evidence>
<gene>
    <name evidence="11" type="primary">atpB</name>
    <name evidence="13" type="ordered locus">Sthe_1427</name>
</gene>